<proteinExistence type="predicted"/>
<accession>A0A9W7DJE4</accession>
<gene>
    <name evidence="2" type="ORF">Amon01_000689600</name>
</gene>
<evidence type="ECO:0000313" key="2">
    <source>
        <dbReference type="EMBL" id="GMG46670.1"/>
    </source>
</evidence>
<comment type="caution">
    <text evidence="2">The sequence shown here is derived from an EMBL/GenBank/DDBJ whole genome shotgun (WGS) entry which is preliminary data.</text>
</comment>
<name>A0A9W7DJE4_AMBMO</name>
<dbReference type="EMBL" id="BSXU01004691">
    <property type="protein sequence ID" value="GMG46670.1"/>
    <property type="molecule type" value="Genomic_DNA"/>
</dbReference>
<feature type="region of interest" description="Disordered" evidence="1">
    <location>
        <begin position="125"/>
        <end position="144"/>
    </location>
</feature>
<reference evidence="2" key="1">
    <citation type="submission" date="2023-04" db="EMBL/GenBank/DDBJ databases">
        <title>Ambrosiozyma monospora NBRC 1965.</title>
        <authorList>
            <person name="Ichikawa N."/>
            <person name="Sato H."/>
            <person name="Tonouchi N."/>
        </authorList>
    </citation>
    <scope>NUCLEOTIDE SEQUENCE</scope>
    <source>
        <strain evidence="2">NBRC 1965</strain>
    </source>
</reference>
<organism evidence="2 3">
    <name type="scientific">Ambrosiozyma monospora</name>
    <name type="common">Yeast</name>
    <name type="synonym">Endomycopsis monosporus</name>
    <dbReference type="NCBI Taxonomy" id="43982"/>
    <lineage>
        <taxon>Eukaryota</taxon>
        <taxon>Fungi</taxon>
        <taxon>Dikarya</taxon>
        <taxon>Ascomycota</taxon>
        <taxon>Saccharomycotina</taxon>
        <taxon>Pichiomycetes</taxon>
        <taxon>Pichiales</taxon>
        <taxon>Pichiaceae</taxon>
        <taxon>Ambrosiozyma</taxon>
    </lineage>
</organism>
<sequence length="347" mass="37521">MPNNVNIEKSRVMQASEMLPCTDVVYGADGNCGSTDVVYGAGSNGNSTDVVYGAEGNGGSTDVVYGAGSDDGSTNVVYGAAGDGIDVVYDTGVTGNGIDVVYDTGVTGDGIDVVYDTGVTELTYNSNSTDRGSPQVGGGSSRTGGSSVLIMHKRQQAFEVDNVDQLGGEVVDFDRNSNYPRRNSQLINYQCKNSNDSIPVQNSLRELELTRQASEMSNQEVIDNAITFEEWENYEDMESLTVDESQRAERALIEDGIIQDSKRNTRTTNPATERIKVPKNLTTTFNDSTTSYVLPVHGHYLIKNTVIRCVSIAKMNFDEREDPILGNDMSSTCGEMTSIIIVERHTS</sequence>
<evidence type="ECO:0000256" key="1">
    <source>
        <dbReference type="SAM" id="MobiDB-lite"/>
    </source>
</evidence>
<evidence type="ECO:0000313" key="3">
    <source>
        <dbReference type="Proteomes" id="UP001165063"/>
    </source>
</evidence>
<dbReference type="Proteomes" id="UP001165063">
    <property type="component" value="Unassembled WGS sequence"/>
</dbReference>
<dbReference type="AlphaFoldDB" id="A0A9W7DJE4"/>
<protein>
    <submittedName>
        <fullName evidence="2">Unnamed protein product</fullName>
    </submittedName>
</protein>
<keyword evidence="3" id="KW-1185">Reference proteome</keyword>